<keyword evidence="3" id="KW-1185">Reference proteome</keyword>
<evidence type="ECO:0000313" key="3">
    <source>
        <dbReference type="Proteomes" id="UP001474181"/>
    </source>
</evidence>
<dbReference type="RefSeq" id="WP_350780362.1">
    <property type="nucleotide sequence ID" value="NZ_JBEPEK010000072.1"/>
</dbReference>
<sequence length="610" mass="68082">MSARRGRKVRFPSPEELPAPPDPVAEIGPIAFSARFDDGIERHYDLSHLPCPRLVRHLAKALAGIAGSEGKQGHFMTTAHSVRYIERFAAFIVRVEENAESFDLEDVTPELMEAFERKLIADHPEKSRVPYQTVVGIMQLLRLLRDDHPDAFDADMQARMGFSTLKASHETRPVDAYPFDVFEAMEAAALDDVRAIRDRLLEGERLAEQGEDPAVAGWDRVENALWYIARHGPLTSDDLELPGMHRRLKVLGGMKWLNSRLFLTMPDLVSFLVLLTCQTGIEPECGRRLTADCLVNPARGYVSISYVKKRSHGWSHRSIRVSDGGALHHPAGLLRLAIRLTARGRQVTGSDLIWNHAVNDGVKVTFGPGSKAAMANPMEVWAARHRIDRLKDKDGTPVRLYFKRLRKTYKSRRYLESAGLLDDFAQGHSKRVAVRHYADIEAHRELHEDAVENGLLEALQTALEPPTVLSEDGQRLDDGEDELTPSEVTQALSGENDVWLASCKDFFNSPTALKKGSACPTAVWGCLECPNAVYTTRHLPSLLSFTAFVDRQRDEMSGAEWKARYGLAWERLSSGVLPKFTAEQRATARAIAESAEGPHALPVRLLEATI</sequence>
<protein>
    <recommendedName>
        <fullName evidence="4">Integrase</fullName>
    </recommendedName>
</protein>
<feature type="region of interest" description="Disordered" evidence="1">
    <location>
        <begin position="1"/>
        <end position="23"/>
    </location>
</feature>
<proteinExistence type="predicted"/>
<evidence type="ECO:0008006" key="4">
    <source>
        <dbReference type="Google" id="ProtNLM"/>
    </source>
</evidence>
<comment type="caution">
    <text evidence="2">The sequence shown here is derived from an EMBL/GenBank/DDBJ whole genome shotgun (WGS) entry which is preliminary data.</text>
</comment>
<accession>A0ABV1WUD2</accession>
<evidence type="ECO:0000313" key="2">
    <source>
        <dbReference type="EMBL" id="MER7180376.1"/>
    </source>
</evidence>
<gene>
    <name evidence="2" type="ORF">ABT404_13010</name>
</gene>
<name>A0ABV1WUD2_9ACTN</name>
<feature type="compositionally biased region" description="Basic residues" evidence="1">
    <location>
        <begin position="1"/>
        <end position="10"/>
    </location>
</feature>
<organism evidence="2 3">
    <name type="scientific">Streptomyces hyaluromycini</name>
    <dbReference type="NCBI Taxonomy" id="1377993"/>
    <lineage>
        <taxon>Bacteria</taxon>
        <taxon>Bacillati</taxon>
        <taxon>Actinomycetota</taxon>
        <taxon>Actinomycetes</taxon>
        <taxon>Kitasatosporales</taxon>
        <taxon>Streptomycetaceae</taxon>
        <taxon>Streptomyces</taxon>
    </lineage>
</organism>
<dbReference type="Proteomes" id="UP001474181">
    <property type="component" value="Unassembled WGS sequence"/>
</dbReference>
<dbReference type="EMBL" id="JBEPEK010000072">
    <property type="protein sequence ID" value="MER7180376.1"/>
    <property type="molecule type" value="Genomic_DNA"/>
</dbReference>
<reference evidence="2 3" key="1">
    <citation type="submission" date="2024-06" db="EMBL/GenBank/DDBJ databases">
        <title>The Natural Products Discovery Center: Release of the First 8490 Sequenced Strains for Exploring Actinobacteria Biosynthetic Diversity.</title>
        <authorList>
            <person name="Kalkreuter E."/>
            <person name="Kautsar S.A."/>
            <person name="Yang D."/>
            <person name="Bader C.D."/>
            <person name="Teijaro C.N."/>
            <person name="Fluegel L."/>
            <person name="Davis C.M."/>
            <person name="Simpson J.R."/>
            <person name="Lauterbach L."/>
            <person name="Steele A.D."/>
            <person name="Gui C."/>
            <person name="Meng S."/>
            <person name="Li G."/>
            <person name="Viehrig K."/>
            <person name="Ye F."/>
            <person name="Su P."/>
            <person name="Kiefer A.F."/>
            <person name="Nichols A."/>
            <person name="Cepeda A.J."/>
            <person name="Yan W."/>
            <person name="Fan B."/>
            <person name="Jiang Y."/>
            <person name="Adhikari A."/>
            <person name="Zheng C.-J."/>
            <person name="Schuster L."/>
            <person name="Cowan T.M."/>
            <person name="Smanski M.J."/>
            <person name="Chevrette M.G."/>
            <person name="De Carvalho L.P.S."/>
            <person name="Shen B."/>
        </authorList>
    </citation>
    <scope>NUCLEOTIDE SEQUENCE [LARGE SCALE GENOMIC DNA]</scope>
    <source>
        <strain evidence="2 3">NPDC000234</strain>
    </source>
</reference>
<evidence type="ECO:0000256" key="1">
    <source>
        <dbReference type="SAM" id="MobiDB-lite"/>
    </source>
</evidence>